<feature type="domain" description="Tim10-like" evidence="11">
    <location>
        <begin position="62"/>
        <end position="119"/>
    </location>
</feature>
<dbReference type="GO" id="GO:0005743">
    <property type="term" value="C:mitochondrial inner membrane"/>
    <property type="evidence" value="ECO:0007669"/>
    <property type="project" value="TreeGrafter"/>
</dbReference>
<dbReference type="Proteomes" id="UP000186817">
    <property type="component" value="Unassembled WGS sequence"/>
</dbReference>
<feature type="compositionally biased region" description="Acidic residues" evidence="10">
    <location>
        <begin position="658"/>
        <end position="681"/>
    </location>
</feature>
<keyword evidence="4" id="KW-0479">Metal-binding</keyword>
<comment type="similarity">
    <text evidence="2">Belongs to the small Tim family.</text>
</comment>
<dbReference type="InterPro" id="IPR004217">
    <property type="entry name" value="Tim10-like"/>
</dbReference>
<sequence>MFRFTVAHFKHCDHHLNDLLEARCKPAEPAHLDTNALRNVMASLLGAQAGQQPQVSPVDMMVAEMKGMADIFFRMQASCYNKCIASVKEEKLSVGEMSCVDRCVNKFMDVHSKVGAELQAFQAQQVQAPASTECDEHGFVECKRLADAERYIRGLNADQVSSRLLSGEVELRDAELEVAPLQSLLASAGLPFTLEAARGDLVSVTVPWSGLRSRPLQVKIGHVRAQVKVHDATDAAWVEMIAAAATRANVKSSPFSKEQRTLRVSDVRVAMIDGLHVSVASLQLVCSLASSKLFAFELQLNGISLNPLAGDSQDDKKAKFRQKSRSWTSLHRRLELQHLGISAASLTGSASSALLSVSGCCVDLVEGRDVGRRDGQTGSARMALLPRDVRANVSLRDCHAQCGQAELADLASLVCHIAQPPVPPLGLLRATARQHVEAILAQAVKSQRREKRAGRQPKSGGGMAAAHGAVAATAADAAETARRTAAVAVHGAERAAAVAQRATHSATQALGGARRSGQAAQAAAEKALGQAASTSKKALGSLGTLVRGNFKGKLGFATSPKPVKGAAGEQASSTCPLSLEEQEELELQQALALSLQTEGCTSSAALEEGIATSTVPPESTAIEVETTSDPLSAEVSEDDEDDQDQMVAVDSTCREDVEDIEDLEDDEDVDGTQDHEGDEAEGGGVGGGAALGHVALTRKWRPPNLRVLSMHVSLSKISVRLPMDCKEASVNETQTLLEILDLNITLDGFLRLPLAERRCLDRLRGGSTTQIAEIAETAAVAGFSGSCLLTWCSLQLVVLDSARHPLIQARPLHLRLCCTKRAPSCCPELHADVCIQSVELFPQPLVFVAVAGLQNLVVAVNQARDAAGHVFPSTTSSPPVRESTNLPRFHVELVIRDARIRLTPAPSLSLSLLLPSLRAVAGEATDGLLPLPPPNGGVAGISGTATLRSDADWHVYGCLGTCSNEAESKSLANWETLVTERQWSEGLQEAVAKKRLLLRRNEFLRLSASKLKAFEQTQLQDRIAEEQHALSLTAIAKATDDRFYDLLAGLSEGFEAFEAELQAQLEELRVELRALDEFRRKDEVELRDCEREASTGLTTALQDLREHELQQQLEEEKRASEALQQLVATQDLIIQGLTTGGI</sequence>
<evidence type="ECO:0000313" key="13">
    <source>
        <dbReference type="Proteomes" id="UP000186817"/>
    </source>
</evidence>
<evidence type="ECO:0000256" key="4">
    <source>
        <dbReference type="ARBA" id="ARBA00022723"/>
    </source>
</evidence>
<feature type="region of interest" description="Disordered" evidence="10">
    <location>
        <begin position="444"/>
        <end position="465"/>
    </location>
</feature>
<name>A0A1Q9CTE0_SYMMI</name>
<dbReference type="AlphaFoldDB" id="A0A1Q9CTE0"/>
<feature type="compositionally biased region" description="Basic residues" evidence="10">
    <location>
        <begin position="446"/>
        <end position="455"/>
    </location>
</feature>
<protein>
    <submittedName>
        <fullName evidence="12">Mitochondrial import inner membrane translocase subunit Tim10</fullName>
    </submittedName>
</protein>
<keyword evidence="8" id="KW-0496">Mitochondrion</keyword>
<evidence type="ECO:0000256" key="8">
    <source>
        <dbReference type="ARBA" id="ARBA00023128"/>
    </source>
</evidence>
<comment type="caution">
    <text evidence="12">The sequence shown here is derived from an EMBL/GenBank/DDBJ whole genome shotgun (WGS) entry which is preliminary data.</text>
</comment>
<dbReference type="Pfam" id="PF02953">
    <property type="entry name" value="zf-Tim10_DDP"/>
    <property type="match status" value="1"/>
</dbReference>
<dbReference type="PROSITE" id="PS50330">
    <property type="entry name" value="UIM"/>
    <property type="match status" value="1"/>
</dbReference>
<feature type="region of interest" description="Disordered" evidence="10">
    <location>
        <begin position="658"/>
        <end position="686"/>
    </location>
</feature>
<evidence type="ECO:0000313" key="12">
    <source>
        <dbReference type="EMBL" id="OLP86194.1"/>
    </source>
</evidence>
<gene>
    <name evidence="12" type="primary">Tim10</name>
    <name evidence="12" type="ORF">AK812_SmicGene32721</name>
</gene>
<evidence type="ECO:0000256" key="2">
    <source>
        <dbReference type="ARBA" id="ARBA00006720"/>
    </source>
</evidence>
<proteinExistence type="inferred from homology"/>
<keyword evidence="3" id="KW-0813">Transport</keyword>
<feature type="region of interest" description="Disordered" evidence="10">
    <location>
        <begin position="611"/>
        <end position="645"/>
    </location>
</feature>
<dbReference type="InterPro" id="IPR003903">
    <property type="entry name" value="UIM_dom"/>
</dbReference>
<dbReference type="InterPro" id="IPR035427">
    <property type="entry name" value="Tim10-like_dom_sf"/>
</dbReference>
<keyword evidence="6" id="KW-0653">Protein transport</keyword>
<accession>A0A1Q9CTE0</accession>
<dbReference type="GO" id="GO:0046872">
    <property type="term" value="F:metal ion binding"/>
    <property type="evidence" value="ECO:0007669"/>
    <property type="project" value="UniProtKB-KW"/>
</dbReference>
<dbReference type="GO" id="GO:0045039">
    <property type="term" value="P:protein insertion into mitochondrial inner membrane"/>
    <property type="evidence" value="ECO:0007669"/>
    <property type="project" value="UniProtKB-ARBA"/>
</dbReference>
<dbReference type="EMBL" id="LSRX01000930">
    <property type="protein sequence ID" value="OLP86194.1"/>
    <property type="molecule type" value="Genomic_DNA"/>
</dbReference>
<dbReference type="GO" id="GO:0015031">
    <property type="term" value="P:protein transport"/>
    <property type="evidence" value="ECO:0007669"/>
    <property type="project" value="UniProtKB-KW"/>
</dbReference>
<feature type="compositionally biased region" description="Acidic residues" evidence="10">
    <location>
        <begin position="635"/>
        <end position="644"/>
    </location>
</feature>
<dbReference type="PANTHER" id="PTHR11038:SF16">
    <property type="entry name" value="MITOCHONDRIAL IMPORT INNER MEMBRANE TRANSLOCASE SUBUNIT TIM10"/>
    <property type="match status" value="1"/>
</dbReference>
<evidence type="ECO:0000256" key="5">
    <source>
        <dbReference type="ARBA" id="ARBA00022833"/>
    </source>
</evidence>
<comment type="subcellular location">
    <subcellularLocation>
        <location evidence="1">Mitochondrion</location>
    </subcellularLocation>
</comment>
<evidence type="ECO:0000259" key="11">
    <source>
        <dbReference type="Pfam" id="PF02953"/>
    </source>
</evidence>
<dbReference type="OrthoDB" id="274922at2759"/>
<evidence type="ECO:0000256" key="3">
    <source>
        <dbReference type="ARBA" id="ARBA00022448"/>
    </source>
</evidence>
<evidence type="ECO:0000256" key="9">
    <source>
        <dbReference type="ARBA" id="ARBA00023157"/>
    </source>
</evidence>
<keyword evidence="13" id="KW-1185">Reference proteome</keyword>
<dbReference type="Gene3D" id="1.10.287.810">
    <property type="entry name" value="Mitochondrial import inner membrane translocase subunit tim13 like domains"/>
    <property type="match status" value="1"/>
</dbReference>
<keyword evidence="9" id="KW-1015">Disulfide bond</keyword>
<evidence type="ECO:0000256" key="7">
    <source>
        <dbReference type="ARBA" id="ARBA00023010"/>
    </source>
</evidence>
<keyword evidence="7" id="KW-0811">Translocation</keyword>
<dbReference type="PANTHER" id="PTHR11038">
    <property type="entry name" value="MITOCHONDRIAL IMPORT INNER MEMBRANE TRANSLOCASE SUBUNIT TIM10"/>
    <property type="match status" value="1"/>
</dbReference>
<reference evidence="12 13" key="1">
    <citation type="submission" date="2016-02" db="EMBL/GenBank/DDBJ databases">
        <title>Genome analysis of coral dinoflagellate symbionts highlights evolutionary adaptations to a symbiotic lifestyle.</title>
        <authorList>
            <person name="Aranda M."/>
            <person name="Li Y."/>
            <person name="Liew Y.J."/>
            <person name="Baumgarten S."/>
            <person name="Simakov O."/>
            <person name="Wilson M."/>
            <person name="Piel J."/>
            <person name="Ashoor H."/>
            <person name="Bougouffa S."/>
            <person name="Bajic V.B."/>
            <person name="Ryu T."/>
            <person name="Ravasi T."/>
            <person name="Bayer T."/>
            <person name="Micklem G."/>
            <person name="Kim H."/>
            <person name="Bhak J."/>
            <person name="Lajeunesse T.C."/>
            <person name="Voolstra C.R."/>
        </authorList>
    </citation>
    <scope>NUCLEOTIDE SEQUENCE [LARGE SCALE GENOMIC DNA]</scope>
    <source>
        <strain evidence="12 13">CCMP2467</strain>
    </source>
</reference>
<evidence type="ECO:0000256" key="1">
    <source>
        <dbReference type="ARBA" id="ARBA00004173"/>
    </source>
</evidence>
<evidence type="ECO:0000256" key="6">
    <source>
        <dbReference type="ARBA" id="ARBA00022927"/>
    </source>
</evidence>
<organism evidence="12 13">
    <name type="scientific">Symbiodinium microadriaticum</name>
    <name type="common">Dinoflagellate</name>
    <name type="synonym">Zooxanthella microadriatica</name>
    <dbReference type="NCBI Taxonomy" id="2951"/>
    <lineage>
        <taxon>Eukaryota</taxon>
        <taxon>Sar</taxon>
        <taxon>Alveolata</taxon>
        <taxon>Dinophyceae</taxon>
        <taxon>Suessiales</taxon>
        <taxon>Symbiodiniaceae</taxon>
        <taxon>Symbiodinium</taxon>
    </lineage>
</organism>
<evidence type="ECO:0000256" key="10">
    <source>
        <dbReference type="SAM" id="MobiDB-lite"/>
    </source>
</evidence>
<keyword evidence="5" id="KW-0862">Zinc</keyword>
<dbReference type="SUPFAM" id="SSF144122">
    <property type="entry name" value="Tim10-like"/>
    <property type="match status" value="1"/>
</dbReference>